<accession>A0ABX4TL64</accession>
<gene>
    <name evidence="1" type="ORF">BMJ33_16365</name>
</gene>
<evidence type="ECO:0000313" key="2">
    <source>
        <dbReference type="Proteomes" id="UP001190825"/>
    </source>
</evidence>
<dbReference type="Proteomes" id="UP001190825">
    <property type="component" value="Unassembled WGS sequence"/>
</dbReference>
<reference evidence="1 2" key="1">
    <citation type="journal article" date="2018" name="FEMS Microbiol. Ecol.">
        <title>Co-invading symbiotic mutualists of Medicago polymorpha retain high ancestral diversity and contain diverse accessory genomes.</title>
        <authorList>
            <person name="Porter S.S."/>
            <person name="Faber-Hammond J.J."/>
            <person name="Friesen M.L."/>
        </authorList>
    </citation>
    <scope>NUCLEOTIDE SEQUENCE [LARGE SCALE GENOMIC DNA]</scope>
    <source>
        <strain evidence="1 2">Str16</strain>
    </source>
</reference>
<evidence type="ECO:0000313" key="1">
    <source>
        <dbReference type="EMBL" id="PLU02529.1"/>
    </source>
</evidence>
<sequence>MKPEGVQSGTRQRLFKLGRVWLSLAQILAHELLIDFCLPPEFLSSVVPSMIIRSDKSHSETSEEVSRNLEDALMPNWFLQRL</sequence>
<organism evidence="1 2">
    <name type="scientific">Sinorhizobium medicae</name>
    <dbReference type="NCBI Taxonomy" id="110321"/>
    <lineage>
        <taxon>Bacteria</taxon>
        <taxon>Pseudomonadati</taxon>
        <taxon>Pseudomonadota</taxon>
        <taxon>Alphaproteobacteria</taxon>
        <taxon>Hyphomicrobiales</taxon>
        <taxon>Rhizobiaceae</taxon>
        <taxon>Sinorhizobium/Ensifer group</taxon>
        <taxon>Sinorhizobium</taxon>
    </lineage>
</organism>
<protein>
    <submittedName>
        <fullName evidence="1">Uncharacterized protein</fullName>
    </submittedName>
</protein>
<name>A0ABX4TL64_9HYPH</name>
<keyword evidence="2" id="KW-1185">Reference proteome</keyword>
<proteinExistence type="predicted"/>
<comment type="caution">
    <text evidence="1">The sequence shown here is derived from an EMBL/GenBank/DDBJ whole genome shotgun (WGS) entry which is preliminary data.</text>
</comment>
<dbReference type="EMBL" id="NBUC01000079">
    <property type="protein sequence ID" value="PLU02529.1"/>
    <property type="molecule type" value="Genomic_DNA"/>
</dbReference>